<feature type="domain" description="UPAR/Ly6" evidence="8">
    <location>
        <begin position="18"/>
        <end position="110"/>
    </location>
</feature>
<dbReference type="Pfam" id="PF00087">
    <property type="entry name" value="Toxin_TOLIP"/>
    <property type="match status" value="1"/>
</dbReference>
<dbReference type="PANTHER" id="PTHR10036:SF3">
    <property type="entry name" value="PROTEIN SLEEPLESS-RELATED"/>
    <property type="match status" value="1"/>
</dbReference>
<keyword evidence="4" id="KW-0472">Membrane</keyword>
<dbReference type="GO" id="GO:0098552">
    <property type="term" value="C:side of membrane"/>
    <property type="evidence" value="ECO:0007669"/>
    <property type="project" value="UniProtKB-KW"/>
</dbReference>
<evidence type="ECO:0000256" key="6">
    <source>
        <dbReference type="ARBA" id="ARBA00023180"/>
    </source>
</evidence>
<dbReference type="PANTHER" id="PTHR10036">
    <property type="entry name" value="CD59 GLYCOPROTEIN"/>
    <property type="match status" value="1"/>
</dbReference>
<keyword evidence="2" id="KW-1003">Cell membrane</keyword>
<evidence type="ECO:0000256" key="4">
    <source>
        <dbReference type="ARBA" id="ARBA00023136"/>
    </source>
</evidence>
<dbReference type="InterPro" id="IPR016054">
    <property type="entry name" value="LY6_UPA_recep-like"/>
</dbReference>
<organism evidence="9 10">
    <name type="scientific">Xyrichtys novacula</name>
    <name type="common">Pearly razorfish</name>
    <name type="synonym">Hemipteronotus novacula</name>
    <dbReference type="NCBI Taxonomy" id="13765"/>
    <lineage>
        <taxon>Eukaryota</taxon>
        <taxon>Metazoa</taxon>
        <taxon>Chordata</taxon>
        <taxon>Craniata</taxon>
        <taxon>Vertebrata</taxon>
        <taxon>Euteleostomi</taxon>
        <taxon>Actinopterygii</taxon>
        <taxon>Neopterygii</taxon>
        <taxon>Teleostei</taxon>
        <taxon>Neoteleostei</taxon>
        <taxon>Acanthomorphata</taxon>
        <taxon>Eupercaria</taxon>
        <taxon>Labriformes</taxon>
        <taxon>Labridae</taxon>
        <taxon>Xyrichtys</taxon>
    </lineage>
</organism>
<evidence type="ECO:0000256" key="5">
    <source>
        <dbReference type="ARBA" id="ARBA00023157"/>
    </source>
</evidence>
<evidence type="ECO:0000313" key="9">
    <source>
        <dbReference type="EMBL" id="CAJ1061745.1"/>
    </source>
</evidence>
<dbReference type="SMART" id="SM00134">
    <property type="entry name" value="LU"/>
    <property type="match status" value="1"/>
</dbReference>
<dbReference type="InterPro" id="IPR035076">
    <property type="entry name" value="Toxin/TOLIP"/>
</dbReference>
<keyword evidence="10" id="KW-1185">Reference proteome</keyword>
<dbReference type="SUPFAM" id="SSF57302">
    <property type="entry name" value="Snake toxin-like"/>
    <property type="match status" value="1"/>
</dbReference>
<evidence type="ECO:0000259" key="8">
    <source>
        <dbReference type="SMART" id="SM00134"/>
    </source>
</evidence>
<sequence length="141" mass="14792">MLLRLFLLAVLISPVLSLDCYVCSSSATNDECNQNTQECQAPLDTCMTTIDILGATTAIVKQCASLATCTGASSSATVDSNGNGNIVNCCNSFNLCNFSGAESIHIHSVLLLLTAANAGTDNQKRMKRVTVENNTKTHGAS</sequence>
<keyword evidence="5" id="KW-1015">Disulfide bond</keyword>
<evidence type="ECO:0000313" key="10">
    <source>
        <dbReference type="Proteomes" id="UP001178508"/>
    </source>
</evidence>
<name>A0AAV1FL04_XYRNO</name>
<evidence type="ECO:0000256" key="3">
    <source>
        <dbReference type="ARBA" id="ARBA00022729"/>
    </source>
</evidence>
<evidence type="ECO:0000256" key="7">
    <source>
        <dbReference type="SAM" id="SignalP"/>
    </source>
</evidence>
<comment type="subcellular location">
    <subcellularLocation>
        <location evidence="1">Cell membrane</location>
    </subcellularLocation>
</comment>
<dbReference type="InterPro" id="IPR045860">
    <property type="entry name" value="Snake_toxin-like_sf"/>
</dbReference>
<reference evidence="9" key="1">
    <citation type="submission" date="2023-08" db="EMBL/GenBank/DDBJ databases">
        <authorList>
            <person name="Alioto T."/>
            <person name="Alioto T."/>
            <person name="Gomez Garrido J."/>
        </authorList>
    </citation>
    <scope>NUCLEOTIDE SEQUENCE</scope>
</reference>
<protein>
    <submittedName>
        <fullName evidence="9">Prostate stem cell antigen-like</fullName>
    </submittedName>
</protein>
<feature type="signal peptide" evidence="7">
    <location>
        <begin position="1"/>
        <end position="17"/>
    </location>
</feature>
<keyword evidence="3 7" id="KW-0732">Signal</keyword>
<accession>A0AAV1FL04</accession>
<evidence type="ECO:0000256" key="2">
    <source>
        <dbReference type="ARBA" id="ARBA00022475"/>
    </source>
</evidence>
<gene>
    <name evidence="9" type="ORF">XNOV1_A027862</name>
</gene>
<feature type="chain" id="PRO_5043314754" evidence="7">
    <location>
        <begin position="18"/>
        <end position="141"/>
    </location>
</feature>
<dbReference type="EMBL" id="OY660871">
    <property type="protein sequence ID" value="CAJ1061745.1"/>
    <property type="molecule type" value="Genomic_DNA"/>
</dbReference>
<keyword evidence="6" id="KW-0325">Glycoprotein</keyword>
<dbReference type="Gene3D" id="2.10.60.10">
    <property type="entry name" value="CD59"/>
    <property type="match status" value="1"/>
</dbReference>
<proteinExistence type="predicted"/>
<evidence type="ECO:0000256" key="1">
    <source>
        <dbReference type="ARBA" id="ARBA00004236"/>
    </source>
</evidence>
<dbReference type="AlphaFoldDB" id="A0AAV1FL04"/>
<dbReference type="Proteomes" id="UP001178508">
    <property type="component" value="Chromosome 8"/>
</dbReference>